<feature type="domain" description="Endonuclease/exonuclease/phosphatase" evidence="2">
    <location>
        <begin position="352"/>
        <end position="461"/>
    </location>
</feature>
<name>A0AAV5TFW3_9BILA</name>
<feature type="region of interest" description="Disordered" evidence="1">
    <location>
        <begin position="1"/>
        <end position="26"/>
    </location>
</feature>
<dbReference type="InterPro" id="IPR036691">
    <property type="entry name" value="Endo/exonu/phosph_ase_sf"/>
</dbReference>
<reference evidence="3" key="1">
    <citation type="submission" date="2023-10" db="EMBL/GenBank/DDBJ databases">
        <title>Genome assembly of Pristionchus species.</title>
        <authorList>
            <person name="Yoshida K."/>
            <person name="Sommer R.J."/>
        </authorList>
    </citation>
    <scope>NUCLEOTIDE SEQUENCE</scope>
    <source>
        <strain evidence="3">RS0144</strain>
    </source>
</reference>
<evidence type="ECO:0000313" key="4">
    <source>
        <dbReference type="Proteomes" id="UP001432027"/>
    </source>
</evidence>
<keyword evidence="4" id="KW-1185">Reference proteome</keyword>
<dbReference type="Pfam" id="PF14529">
    <property type="entry name" value="Exo_endo_phos_2"/>
    <property type="match status" value="1"/>
</dbReference>
<feature type="compositionally biased region" description="Polar residues" evidence="1">
    <location>
        <begin position="1"/>
        <end position="22"/>
    </location>
</feature>
<organism evidence="3 4">
    <name type="scientific">Pristionchus entomophagus</name>
    <dbReference type="NCBI Taxonomy" id="358040"/>
    <lineage>
        <taxon>Eukaryota</taxon>
        <taxon>Metazoa</taxon>
        <taxon>Ecdysozoa</taxon>
        <taxon>Nematoda</taxon>
        <taxon>Chromadorea</taxon>
        <taxon>Rhabditida</taxon>
        <taxon>Rhabditina</taxon>
        <taxon>Diplogasteromorpha</taxon>
        <taxon>Diplogasteroidea</taxon>
        <taxon>Neodiplogasteridae</taxon>
        <taxon>Pristionchus</taxon>
    </lineage>
</organism>
<protein>
    <recommendedName>
        <fullName evidence="2">Endonuclease/exonuclease/phosphatase domain-containing protein</fullName>
    </recommendedName>
</protein>
<evidence type="ECO:0000259" key="2">
    <source>
        <dbReference type="Pfam" id="PF14529"/>
    </source>
</evidence>
<gene>
    <name evidence="3" type="ORF">PENTCL1PPCAC_14380</name>
</gene>
<dbReference type="GO" id="GO:0031012">
    <property type="term" value="C:extracellular matrix"/>
    <property type="evidence" value="ECO:0007669"/>
    <property type="project" value="TreeGrafter"/>
</dbReference>
<dbReference type="InterPro" id="IPR005135">
    <property type="entry name" value="Endo/exonuclease/phosphatase"/>
</dbReference>
<sequence>MALSEVTHSVSTCSLPDSRTPQPQSPAARFSSFITRFTKSTDDAIPLLDLVRAMKVSMDAMNVKIESMESSNRAVSHRVSELEKSHERLWDENRRLREQLIEKKPVTLPLPSQTPAPSAPKHSETLAPTEPLSPIQPKMILQNCESRMRDVVEDVERERAIVLYGLPEFASMPPPNRALNDRAQVMDILSHLGIQAVPTSVFRMPVGGAPDSKGRLLKVIMPCSKLQRLVISRRHLLANFNHGRVWLRPSLTREERANSTDKPFSYNVPNQNRSSAATSNLKSQLETNEYLVYCFTESWLRKSDPDGVVLGSLSKNYNIVRCDRARKRGGESKTESHELLIVDLRVGTQSTRIILVYRVPALSQTNSAFIWENLDDFTKCTHPTVVVGDFNLPEVKWPLDSQKYNAVNTDFIDCCTEVGLQQRITFPTRGNAFLDLLLTDSIGIVENLEQLPNYGNSDHKAFTFQLTMKTEPQKARYVRNFRKADYAEINSLLSTIDWLLFFNVNETVNEMYEKLIHLLEEIIEKSVPLMRIDSTGKPLPGHIHRLSKKRHDAWITFLNDGKPSSKKRFEKLHAEYNQEVTKFHHNYERKIIETKNQKKFYGYIKSKLSNACTSAVDCLIDESNHQIEPMVEFSPSVAFPVYDREAGKLEKLQNKVTRLISYKCLGYNFENRPLPVERNEMLKLNTLMYRRKVNDFKLAYEMLFGNSRLSRF</sequence>
<evidence type="ECO:0000313" key="3">
    <source>
        <dbReference type="EMBL" id="GMS92205.1"/>
    </source>
</evidence>
<feature type="compositionally biased region" description="Polar residues" evidence="1">
    <location>
        <begin position="267"/>
        <end position="280"/>
    </location>
</feature>
<dbReference type="PANTHER" id="PTHR33395:SF21">
    <property type="entry name" value="PERICARDIN"/>
    <property type="match status" value="1"/>
</dbReference>
<dbReference type="GO" id="GO:0061343">
    <property type="term" value="P:cell adhesion involved in heart morphogenesis"/>
    <property type="evidence" value="ECO:0007669"/>
    <property type="project" value="TreeGrafter"/>
</dbReference>
<dbReference type="GO" id="GO:0003824">
    <property type="term" value="F:catalytic activity"/>
    <property type="evidence" value="ECO:0007669"/>
    <property type="project" value="InterPro"/>
</dbReference>
<proteinExistence type="predicted"/>
<dbReference type="GO" id="GO:0007508">
    <property type="term" value="P:larval heart development"/>
    <property type="evidence" value="ECO:0007669"/>
    <property type="project" value="TreeGrafter"/>
</dbReference>
<evidence type="ECO:0000256" key="1">
    <source>
        <dbReference type="SAM" id="MobiDB-lite"/>
    </source>
</evidence>
<feature type="region of interest" description="Disordered" evidence="1">
    <location>
        <begin position="102"/>
        <end position="136"/>
    </location>
</feature>
<dbReference type="EMBL" id="BTSX01000004">
    <property type="protein sequence ID" value="GMS92205.1"/>
    <property type="molecule type" value="Genomic_DNA"/>
</dbReference>
<feature type="region of interest" description="Disordered" evidence="1">
    <location>
        <begin position="257"/>
        <end position="280"/>
    </location>
</feature>
<dbReference type="Gene3D" id="3.60.10.10">
    <property type="entry name" value="Endonuclease/exonuclease/phosphatase"/>
    <property type="match status" value="1"/>
</dbReference>
<comment type="caution">
    <text evidence="3">The sequence shown here is derived from an EMBL/GenBank/DDBJ whole genome shotgun (WGS) entry which is preliminary data.</text>
</comment>
<dbReference type="SUPFAM" id="SSF56219">
    <property type="entry name" value="DNase I-like"/>
    <property type="match status" value="1"/>
</dbReference>
<dbReference type="AlphaFoldDB" id="A0AAV5TFW3"/>
<dbReference type="Proteomes" id="UP001432027">
    <property type="component" value="Unassembled WGS sequence"/>
</dbReference>
<accession>A0AAV5TFW3</accession>
<dbReference type="PANTHER" id="PTHR33395">
    <property type="entry name" value="TRANSCRIPTASE, PUTATIVE-RELATED-RELATED"/>
    <property type="match status" value="1"/>
</dbReference>